<evidence type="ECO:0000259" key="2">
    <source>
        <dbReference type="PROSITE" id="PS50125"/>
    </source>
</evidence>
<dbReference type="InterPro" id="IPR001054">
    <property type="entry name" value="A/G_cyclase"/>
</dbReference>
<evidence type="ECO:0000313" key="3">
    <source>
        <dbReference type="EMBL" id="MBL6447442.1"/>
    </source>
</evidence>
<organism evidence="3 4">
    <name type="scientific">Fulvivirga marina</name>
    <dbReference type="NCBI Taxonomy" id="2494733"/>
    <lineage>
        <taxon>Bacteria</taxon>
        <taxon>Pseudomonadati</taxon>
        <taxon>Bacteroidota</taxon>
        <taxon>Cytophagia</taxon>
        <taxon>Cytophagales</taxon>
        <taxon>Fulvivirgaceae</taxon>
        <taxon>Fulvivirga</taxon>
    </lineage>
</organism>
<evidence type="ECO:0000313" key="4">
    <source>
        <dbReference type="Proteomes" id="UP000614216"/>
    </source>
</evidence>
<dbReference type="PROSITE" id="PS50125">
    <property type="entry name" value="GUANYLATE_CYCLASE_2"/>
    <property type="match status" value="1"/>
</dbReference>
<dbReference type="AlphaFoldDB" id="A0A937FYP1"/>
<protein>
    <submittedName>
        <fullName evidence="3">Adenylate/guanylate cyclase domain-containing protein</fullName>
    </submittedName>
</protein>
<proteinExistence type="predicted"/>
<feature type="transmembrane region" description="Helical" evidence="1">
    <location>
        <begin position="133"/>
        <end position="156"/>
    </location>
</feature>
<dbReference type="Gene3D" id="3.30.70.1230">
    <property type="entry name" value="Nucleotide cyclase"/>
    <property type="match status" value="1"/>
</dbReference>
<dbReference type="RefSeq" id="WP_202856979.1">
    <property type="nucleotide sequence ID" value="NZ_JAEUGD010000043.1"/>
</dbReference>
<keyword evidence="1" id="KW-0812">Transmembrane</keyword>
<dbReference type="GO" id="GO:0009190">
    <property type="term" value="P:cyclic nucleotide biosynthetic process"/>
    <property type="evidence" value="ECO:0007669"/>
    <property type="project" value="InterPro"/>
</dbReference>
<reference evidence="3" key="1">
    <citation type="submission" date="2021-01" db="EMBL/GenBank/DDBJ databases">
        <title>Fulvivirga kasyanovii gen. nov., sp nov., a novel member of the phylum Bacteroidetes isolated from seawater in a mussel farm.</title>
        <authorList>
            <person name="Zhao L.-H."/>
            <person name="Wang Z.-J."/>
        </authorList>
    </citation>
    <scope>NUCLEOTIDE SEQUENCE</scope>
    <source>
        <strain evidence="3">29W222</strain>
    </source>
</reference>
<name>A0A937FYP1_9BACT</name>
<feature type="domain" description="Guanylate cyclase" evidence="2">
    <location>
        <begin position="184"/>
        <end position="313"/>
    </location>
</feature>
<accession>A0A937FYP1</accession>
<gene>
    <name evidence="3" type="ORF">JMN32_14080</name>
</gene>
<keyword evidence="1" id="KW-0472">Membrane</keyword>
<dbReference type="GO" id="GO:0004016">
    <property type="term" value="F:adenylate cyclase activity"/>
    <property type="evidence" value="ECO:0007669"/>
    <property type="project" value="UniProtKB-ARBA"/>
</dbReference>
<dbReference type="InterPro" id="IPR029787">
    <property type="entry name" value="Nucleotide_cyclase"/>
</dbReference>
<dbReference type="EMBL" id="JAEUGD010000043">
    <property type="protein sequence ID" value="MBL6447442.1"/>
    <property type="molecule type" value="Genomic_DNA"/>
</dbReference>
<feature type="transmembrane region" description="Helical" evidence="1">
    <location>
        <begin position="51"/>
        <end position="72"/>
    </location>
</feature>
<dbReference type="Pfam" id="PF00211">
    <property type="entry name" value="Guanylate_cyc"/>
    <property type="match status" value="1"/>
</dbReference>
<sequence length="378" mass="43071">MNKLKLYILILLYWVFIMGLSSWFALANVTGFIELAEIDLTVIQNPVIKYWASPFQMLEAVLFGLLFGLLFIGANEISEKLLVEKYSFGKVILIKSAVYLGGFLLSTIAVSLIMSQFDFFPKNAFKEMSQFRIVYWIIGFAVIFLGFQTLLVNFVIQTIKKFGLNNLINFISGKYQSPVVEDRIFLFMDLKSSTTYAEMLGNIKYSQLIKDCFDDINLLVDKFKAEIYQYVGDEVVLTWRTDRVLSTLEYISIFYAFKEALEKRRNHYMKRYGVVPEFKAGVHGGLVTVAEIGNIKRDIAYHGDVLNTASRIQSICNDYGEHFLISGELLQRTDTLNGYSSKSIGQIQLKGKLTSIDVCSVKKQLMSTPKPAFHQATL</sequence>
<keyword evidence="4" id="KW-1185">Reference proteome</keyword>
<evidence type="ECO:0000256" key="1">
    <source>
        <dbReference type="SAM" id="Phobius"/>
    </source>
</evidence>
<dbReference type="CDD" id="cd07302">
    <property type="entry name" value="CHD"/>
    <property type="match status" value="1"/>
</dbReference>
<comment type="caution">
    <text evidence="3">The sequence shown here is derived from an EMBL/GenBank/DDBJ whole genome shotgun (WGS) entry which is preliminary data.</text>
</comment>
<feature type="transmembrane region" description="Helical" evidence="1">
    <location>
        <begin position="92"/>
        <end position="113"/>
    </location>
</feature>
<keyword evidence="1" id="KW-1133">Transmembrane helix</keyword>
<dbReference type="SUPFAM" id="SSF55073">
    <property type="entry name" value="Nucleotide cyclase"/>
    <property type="match status" value="1"/>
</dbReference>
<dbReference type="Proteomes" id="UP000614216">
    <property type="component" value="Unassembled WGS sequence"/>
</dbReference>
<dbReference type="GO" id="GO:0035556">
    <property type="term" value="P:intracellular signal transduction"/>
    <property type="evidence" value="ECO:0007669"/>
    <property type="project" value="InterPro"/>
</dbReference>